<dbReference type="PROSITE" id="PS00108">
    <property type="entry name" value="PROTEIN_KINASE_ST"/>
    <property type="match status" value="1"/>
</dbReference>
<evidence type="ECO:0000256" key="6">
    <source>
        <dbReference type="ARBA" id="ARBA00022840"/>
    </source>
</evidence>
<evidence type="ECO:0000256" key="13">
    <source>
        <dbReference type="SAM" id="Coils"/>
    </source>
</evidence>
<keyword evidence="2" id="KW-0723">Serine/threonine-protein kinase</keyword>
<dbReference type="InterPro" id="IPR011009">
    <property type="entry name" value="Kinase-like_dom_sf"/>
</dbReference>
<dbReference type="GO" id="GO:0000077">
    <property type="term" value="P:DNA damage checkpoint signaling"/>
    <property type="evidence" value="ECO:0007669"/>
    <property type="project" value="InterPro"/>
</dbReference>
<evidence type="ECO:0000313" key="17">
    <source>
        <dbReference type="EMBL" id="KAH3663980.1"/>
    </source>
</evidence>
<evidence type="ECO:0000256" key="9">
    <source>
        <dbReference type="ARBA" id="ARBA00048679"/>
    </source>
</evidence>
<reference evidence="17" key="1">
    <citation type="journal article" date="2021" name="Open Biol.">
        <title>Shared evolutionary footprints suggest mitochondrial oxidative damage underlies multiple complex I losses in fungi.</title>
        <authorList>
            <person name="Schikora-Tamarit M.A."/>
            <person name="Marcet-Houben M."/>
            <person name="Nosek J."/>
            <person name="Gabaldon T."/>
        </authorList>
    </citation>
    <scope>NUCLEOTIDE SEQUENCE</scope>
    <source>
        <strain evidence="17">CBS6075</strain>
    </source>
</reference>
<feature type="binding site" evidence="11">
    <location>
        <begin position="623"/>
        <end position="631"/>
    </location>
    <ligand>
        <name>ATP</name>
        <dbReference type="ChEBI" id="CHEBI:30616"/>
    </ligand>
</feature>
<dbReference type="InterPro" id="IPR041715">
    <property type="entry name" value="HisRS-like_core"/>
</dbReference>
<dbReference type="GeneID" id="70236659"/>
<dbReference type="GO" id="GO:0030447">
    <property type="term" value="P:filamentous growth"/>
    <property type="evidence" value="ECO:0007669"/>
    <property type="project" value="UniProtKB-ARBA"/>
</dbReference>
<feature type="domain" description="Protein kinase" evidence="15">
    <location>
        <begin position="265"/>
        <end position="551"/>
    </location>
</feature>
<dbReference type="PROSITE" id="PS00107">
    <property type="entry name" value="PROTEIN_KINASE_ATP"/>
    <property type="match status" value="1"/>
</dbReference>
<feature type="compositionally biased region" description="Acidic residues" evidence="14">
    <location>
        <begin position="733"/>
        <end position="747"/>
    </location>
</feature>
<dbReference type="Gene3D" id="3.40.50.800">
    <property type="entry name" value="Anticodon-binding domain"/>
    <property type="match status" value="1"/>
</dbReference>
<evidence type="ECO:0000259" key="15">
    <source>
        <dbReference type="PROSITE" id="PS50011"/>
    </source>
</evidence>
<evidence type="ECO:0000256" key="4">
    <source>
        <dbReference type="ARBA" id="ARBA00022741"/>
    </source>
</evidence>
<feature type="domain" description="Protein kinase" evidence="15">
    <location>
        <begin position="617"/>
        <end position="975"/>
    </location>
</feature>
<dbReference type="Pfam" id="PF00069">
    <property type="entry name" value="Pkinase"/>
    <property type="match status" value="2"/>
</dbReference>
<dbReference type="SMART" id="SM00591">
    <property type="entry name" value="RWD"/>
    <property type="match status" value="1"/>
</dbReference>
<sequence>MEDYHATQVEELEVLKAIYADDLVDKTPQKSAWSQKPCPKFQITLSSDTQNEPILSVVLNVEFTATYPKTLPLVSFGKTQNVLASQLSFLRSEMESIMKQEKGGPMVYSVTASILDHLNEFQTSARTETLEEERIKRLEKEKELMEQKDKEQQDQLNLEREKEQELLDQMVAKELKRRSNKITAEAPPPLSAPKENVLKLESTDLDSSEERIFVFDRTIETHLDYYRLEFKAVSGFVPIEPVGVLKDCSKQYLVKPHVNKDSSSLPMIQELSKGKEKLQFLFTEIDLSNPFWRTSQGKKLIVSLEKELQAVSNIRHENLDRVYAFNIEKFEMTSSGDISMNNSAARKVSKKVSMDNEKFDVWKIAILTGYHDTLSNLLNIVSFININSAREWTIQLLESLEYLHKQAMIHKCLTLDAIQVCPSSTGQSQVRLANVCYGYTILNMLSNYPNQGQNDDVFPFSTPGWIAPERKKNDSSLFDKPQRKTDVWDLGVIFVQLTLGPNIIYDFASPADFLSSYSDLEEPVMEFLGAIFDIRTRKRPDPLELLPSKFLRLSINGGPTLSIGAATAEKRGTRINGFSDISDSPLVAVSKSRGKRESFNSGTAAEMKSYSRYVQDFEEVGNLGKGGFGEVVKVRNKLDGRFYAIKKIRHTEDKLAKILNEVMLLARLNHQYVVRYYAAWLEDDFSYGPVFSETEEEESETETDGASEFTRTGSQPYNDFISSSVNPDIDFNISDDEDDDSESEEGEVFTFGTDKENESDTDKDVPVVRRPKVSKKRSVLFIQMEYCENRTLFDLIRQGLFMDSDTYWRILRQVLEALSHIHSQGIIHRDLKPMNIFIDENQNVKVGDFGLAKNVHYVPSVTKRAVDTSENAEDLTSDIGTRLYVAVEVMNGSGVYNEKVDLYSLGIIFFEMIYQLGTSMERYTVISNLRGADIVFPADFDNSRLATEKKIIKMLLDHNPDKRPAAKQLLQSGLIRVEQQDDLMKEALNALIDPSSSWHHQARDILFSQPYSYVRDLLFGDVEKSYTISDYLIHSKMVEKVSEIFVRHGAVEFIDSNSMLFPKNPIYDSTYHLYEVLDRAGSVLQIPYDLTLPLARLLGRKRLSVHKFYRIDDVYRSIDKDEGSGPTKYKEIDFDIVSQPGEPPELLPFFDAECIKVASEIIAVFPFLKHSNVKIMLNHCNLLDTVLEYCGIDRPQMVVVSRILAELGFTMTAKEVKAILKQDLNISSTILDDLLQFDFGLTTSQAKSKLHRLMMDSPYLVRVDNCLNYLNKIIKYLEWFNVGLTVEIRPLSGYNSAFYKGGMMFSAVYEDKFKSVICAGGRYDELISSLARTKSPRDLPKATSLRLAWDFLFNSMKRYQDMFGRRKDVKRKFQKENLKVAWNMKKCDVLIGFFSVGILKEIAPFLLQVLWSNDISADLVDNCTTIDDMTNQAIESSVKWLLVVKAQTNLDTLRGNLKSNKYKPLRLKNLESKVDTEVDLHDLVSLLKGEQPKEIEVDTGAAVQDPEVLADNRQRVIVVPNNATGASRKNNKKERWAIVDQAAESAESLIRVLESSPIFTIEARDEVLAMISITSLDQPDEWKRKVGGVSSSTPRSFVANIYNALSKEASKGTKWAILYGGPKTQKVCIVDLQK</sequence>
<dbReference type="PROSITE" id="PS50908">
    <property type="entry name" value="RWD"/>
    <property type="match status" value="1"/>
</dbReference>
<organism evidence="17 18">
    <name type="scientific">Ogataea philodendri</name>
    <dbReference type="NCBI Taxonomy" id="1378263"/>
    <lineage>
        <taxon>Eukaryota</taxon>
        <taxon>Fungi</taxon>
        <taxon>Dikarya</taxon>
        <taxon>Ascomycota</taxon>
        <taxon>Saccharomycotina</taxon>
        <taxon>Pichiomycetes</taxon>
        <taxon>Pichiales</taxon>
        <taxon>Pichiaceae</taxon>
        <taxon>Ogataea</taxon>
    </lineage>
</organism>
<evidence type="ECO:0000313" key="18">
    <source>
        <dbReference type="Proteomes" id="UP000769157"/>
    </source>
</evidence>
<keyword evidence="5" id="KW-0418">Kinase</keyword>
<dbReference type="GO" id="GO:1990625">
    <property type="term" value="P:negative regulation of cytoplasmic translational initiation in response to stress"/>
    <property type="evidence" value="ECO:0007669"/>
    <property type="project" value="TreeGrafter"/>
</dbReference>
<dbReference type="InterPro" id="IPR024435">
    <property type="entry name" value="HisRS-related_dom"/>
</dbReference>
<dbReference type="FunFam" id="3.30.200.20:FF:000379">
    <property type="entry name" value="eIF-2-alpha kinase GCN2"/>
    <property type="match status" value="1"/>
</dbReference>
<comment type="catalytic activity">
    <reaction evidence="9">
        <text>L-seryl-[protein] + ATP = O-phospho-L-seryl-[protein] + ADP + H(+)</text>
        <dbReference type="Rhea" id="RHEA:17989"/>
        <dbReference type="Rhea" id="RHEA-COMP:9863"/>
        <dbReference type="Rhea" id="RHEA-COMP:11604"/>
        <dbReference type="ChEBI" id="CHEBI:15378"/>
        <dbReference type="ChEBI" id="CHEBI:29999"/>
        <dbReference type="ChEBI" id="CHEBI:30616"/>
        <dbReference type="ChEBI" id="CHEBI:83421"/>
        <dbReference type="ChEBI" id="CHEBI:456216"/>
        <dbReference type="EC" id="2.7.11.1"/>
    </reaction>
</comment>
<dbReference type="FunFam" id="3.10.110.10:FF:000050">
    <property type="entry name" value="eIF-2-alpha kinase GCN2"/>
    <property type="match status" value="1"/>
</dbReference>
<dbReference type="GO" id="GO:0005634">
    <property type="term" value="C:nucleus"/>
    <property type="evidence" value="ECO:0007669"/>
    <property type="project" value="TreeGrafter"/>
</dbReference>
<dbReference type="InterPro" id="IPR045864">
    <property type="entry name" value="aa-tRNA-synth_II/BPL/LPL"/>
</dbReference>
<dbReference type="GO" id="GO:0005829">
    <property type="term" value="C:cytosol"/>
    <property type="evidence" value="ECO:0007669"/>
    <property type="project" value="TreeGrafter"/>
</dbReference>
<dbReference type="EC" id="2.7.11.1" evidence="1"/>
<dbReference type="RefSeq" id="XP_046060260.1">
    <property type="nucleotide sequence ID" value="XM_046205799.1"/>
</dbReference>
<dbReference type="InterPro" id="IPR016255">
    <property type="entry name" value="Gcn2"/>
</dbReference>
<dbReference type="Gene3D" id="1.10.510.10">
    <property type="entry name" value="Transferase(Phosphotransferase) domain 1"/>
    <property type="match status" value="2"/>
</dbReference>
<feature type="compositionally biased region" description="Acidic residues" evidence="14">
    <location>
        <begin position="693"/>
        <end position="705"/>
    </location>
</feature>
<name>A0A9P8T3G7_9ASCO</name>
<feature type="binding site" evidence="11">
    <location>
        <position position="646"/>
    </location>
    <ligand>
        <name>ATP</name>
        <dbReference type="ChEBI" id="CHEBI:30616"/>
    </ligand>
</feature>
<feature type="compositionally biased region" description="Basic and acidic residues" evidence="14">
    <location>
        <begin position="753"/>
        <end position="764"/>
    </location>
</feature>
<dbReference type="SUPFAM" id="SSF56112">
    <property type="entry name" value="Protein kinase-like (PK-like)"/>
    <property type="match status" value="2"/>
</dbReference>
<dbReference type="InterPro" id="IPR000719">
    <property type="entry name" value="Prot_kinase_dom"/>
</dbReference>
<evidence type="ECO:0000256" key="8">
    <source>
        <dbReference type="ARBA" id="ARBA00047899"/>
    </source>
</evidence>
<dbReference type="CDD" id="cd14012">
    <property type="entry name" value="PK_eIF2AK_GCN2_rpt1"/>
    <property type="match status" value="1"/>
</dbReference>
<dbReference type="SUPFAM" id="SSF54495">
    <property type="entry name" value="UBC-like"/>
    <property type="match status" value="1"/>
</dbReference>
<dbReference type="PIRSF" id="PIRSF000660">
    <property type="entry name" value="Ser/Thr_PK_GCN2"/>
    <property type="match status" value="1"/>
</dbReference>
<evidence type="ECO:0000256" key="10">
    <source>
        <dbReference type="PIRSR" id="PIRSR000660-1"/>
    </source>
</evidence>
<dbReference type="PANTHER" id="PTHR11042:SF136">
    <property type="entry name" value="EIF-2-ALPHA KINASE GCN2"/>
    <property type="match status" value="1"/>
</dbReference>
<feature type="active site" description="Proton acceptor" evidence="10">
    <location>
        <position position="830"/>
    </location>
</feature>
<proteinExistence type="inferred from homology"/>
<dbReference type="InterPro" id="IPR008271">
    <property type="entry name" value="Ser/Thr_kinase_AS"/>
</dbReference>
<keyword evidence="13" id="KW-0175">Coiled coil</keyword>
<feature type="region of interest" description="Disordered" evidence="14">
    <location>
        <begin position="691"/>
        <end position="764"/>
    </location>
</feature>
<dbReference type="Pfam" id="PF05773">
    <property type="entry name" value="RWD"/>
    <property type="match status" value="1"/>
</dbReference>
<dbReference type="PROSITE" id="PS50011">
    <property type="entry name" value="PROTEIN_KINASE_DOM"/>
    <property type="match status" value="2"/>
</dbReference>
<comment type="caution">
    <text evidence="17">The sequence shown here is derived from an EMBL/GenBank/DDBJ whole genome shotgun (WGS) entry which is preliminary data.</text>
</comment>
<dbReference type="InterPro" id="IPR016135">
    <property type="entry name" value="UBQ-conjugating_enzyme/RWD"/>
</dbReference>
<evidence type="ECO:0000256" key="11">
    <source>
        <dbReference type="PIRSR" id="PIRSR000660-2"/>
    </source>
</evidence>
<gene>
    <name evidence="17" type="ORF">OGAPHI_004694</name>
</gene>
<dbReference type="Proteomes" id="UP000769157">
    <property type="component" value="Unassembled WGS sequence"/>
</dbReference>
<dbReference type="InterPro" id="IPR006575">
    <property type="entry name" value="RWD_dom"/>
</dbReference>
<dbReference type="InterPro" id="IPR017441">
    <property type="entry name" value="Protein_kinase_ATP_BS"/>
</dbReference>
<dbReference type="SMART" id="SM00220">
    <property type="entry name" value="S_TKc"/>
    <property type="match status" value="1"/>
</dbReference>
<dbReference type="CDD" id="cd14046">
    <property type="entry name" value="STKc_EIF2AK4_GCN2_rpt2"/>
    <property type="match status" value="1"/>
</dbReference>
<dbReference type="GO" id="GO:0004694">
    <property type="term" value="F:eukaryotic translation initiation factor 2alpha kinase activity"/>
    <property type="evidence" value="ECO:0007669"/>
    <property type="project" value="InterPro"/>
</dbReference>
<dbReference type="Pfam" id="PF13393">
    <property type="entry name" value="tRNA-synt_His"/>
    <property type="match status" value="1"/>
</dbReference>
<dbReference type="Pfam" id="PF12745">
    <property type="entry name" value="HGTP_anticodon2"/>
    <property type="match status" value="1"/>
</dbReference>
<dbReference type="InterPro" id="IPR036621">
    <property type="entry name" value="Anticodon-bd_dom_sf"/>
</dbReference>
<feature type="compositionally biased region" description="Polar residues" evidence="14">
    <location>
        <begin position="709"/>
        <end position="726"/>
    </location>
</feature>
<comment type="similarity">
    <text evidence="7">Belongs to the protein kinase superfamily. Ser/Thr protein kinase family. GCN2 subfamily.</text>
</comment>
<dbReference type="InterPro" id="IPR050339">
    <property type="entry name" value="CC_SR_Kinase"/>
</dbReference>
<keyword evidence="6 11" id="KW-0067">ATP-binding</keyword>
<dbReference type="CDD" id="cd23823">
    <property type="entry name" value="RWD_GCN2"/>
    <property type="match status" value="1"/>
</dbReference>
<evidence type="ECO:0000256" key="12">
    <source>
        <dbReference type="PROSITE-ProRule" id="PRU10141"/>
    </source>
</evidence>
<dbReference type="OrthoDB" id="341578at2759"/>
<evidence type="ECO:0000256" key="1">
    <source>
        <dbReference type="ARBA" id="ARBA00012513"/>
    </source>
</evidence>
<evidence type="ECO:0000256" key="3">
    <source>
        <dbReference type="ARBA" id="ARBA00022679"/>
    </source>
</evidence>
<evidence type="ECO:0000256" key="14">
    <source>
        <dbReference type="SAM" id="MobiDB-lite"/>
    </source>
</evidence>
<keyword evidence="3" id="KW-0808">Transferase</keyword>
<keyword evidence="18" id="KW-1185">Reference proteome</keyword>
<protein>
    <recommendedName>
        <fullName evidence="1">non-specific serine/threonine protein kinase</fullName>
        <ecNumber evidence="1">2.7.11.1</ecNumber>
    </recommendedName>
</protein>
<dbReference type="EMBL" id="JAEUBE010000352">
    <property type="protein sequence ID" value="KAH3663980.1"/>
    <property type="molecule type" value="Genomic_DNA"/>
</dbReference>
<feature type="coiled-coil region" evidence="13">
    <location>
        <begin position="128"/>
        <end position="173"/>
    </location>
</feature>
<reference evidence="17" key="2">
    <citation type="submission" date="2021-01" db="EMBL/GenBank/DDBJ databases">
        <authorList>
            <person name="Schikora-Tamarit M.A."/>
        </authorList>
    </citation>
    <scope>NUCLEOTIDE SEQUENCE</scope>
    <source>
        <strain evidence="17">CBS6075</strain>
    </source>
</reference>
<accession>A0A9P8T3G7</accession>
<evidence type="ECO:0000259" key="16">
    <source>
        <dbReference type="PROSITE" id="PS50908"/>
    </source>
</evidence>
<feature type="domain" description="RWD" evidence="16">
    <location>
        <begin position="10"/>
        <end position="121"/>
    </location>
</feature>
<dbReference type="PANTHER" id="PTHR11042">
    <property type="entry name" value="EUKARYOTIC TRANSLATION INITIATION FACTOR 2-ALPHA KINASE EIF2-ALPHA KINASE -RELATED"/>
    <property type="match status" value="1"/>
</dbReference>
<dbReference type="GO" id="GO:0005524">
    <property type="term" value="F:ATP binding"/>
    <property type="evidence" value="ECO:0007669"/>
    <property type="project" value="UniProtKB-UniRule"/>
</dbReference>
<dbReference type="Gene3D" id="3.10.110.10">
    <property type="entry name" value="Ubiquitin Conjugating Enzyme"/>
    <property type="match status" value="1"/>
</dbReference>
<evidence type="ECO:0000256" key="7">
    <source>
        <dbReference type="ARBA" id="ARBA00037982"/>
    </source>
</evidence>
<dbReference type="Gene3D" id="3.30.930.10">
    <property type="entry name" value="Bira Bifunctional Protein, Domain 2"/>
    <property type="match status" value="1"/>
</dbReference>
<dbReference type="GO" id="GO:0009893">
    <property type="term" value="P:positive regulation of metabolic process"/>
    <property type="evidence" value="ECO:0007669"/>
    <property type="project" value="UniProtKB-ARBA"/>
</dbReference>
<feature type="binding site" evidence="12">
    <location>
        <position position="647"/>
    </location>
    <ligand>
        <name>ATP</name>
        <dbReference type="ChEBI" id="CHEBI:30616"/>
    </ligand>
</feature>
<comment type="catalytic activity">
    <reaction evidence="8">
        <text>L-threonyl-[protein] + ATP = O-phospho-L-threonyl-[protein] + ADP + H(+)</text>
        <dbReference type="Rhea" id="RHEA:46608"/>
        <dbReference type="Rhea" id="RHEA-COMP:11060"/>
        <dbReference type="Rhea" id="RHEA-COMP:11605"/>
        <dbReference type="ChEBI" id="CHEBI:15378"/>
        <dbReference type="ChEBI" id="CHEBI:30013"/>
        <dbReference type="ChEBI" id="CHEBI:30616"/>
        <dbReference type="ChEBI" id="CHEBI:61977"/>
        <dbReference type="ChEBI" id="CHEBI:456216"/>
        <dbReference type="EC" id="2.7.11.1"/>
    </reaction>
</comment>
<keyword evidence="4 11" id="KW-0547">Nucleotide-binding</keyword>
<evidence type="ECO:0000256" key="2">
    <source>
        <dbReference type="ARBA" id="ARBA00022527"/>
    </source>
</evidence>
<dbReference type="Gene3D" id="3.30.200.20">
    <property type="entry name" value="Phosphorylase Kinase, domain 1"/>
    <property type="match status" value="1"/>
</dbReference>
<dbReference type="SUPFAM" id="SSF55681">
    <property type="entry name" value="Class II aaRS and biotin synthetases"/>
    <property type="match status" value="1"/>
</dbReference>
<evidence type="ECO:0000256" key="5">
    <source>
        <dbReference type="ARBA" id="ARBA00022777"/>
    </source>
</evidence>